<name>A0A392STJ6_9FABA</name>
<feature type="non-terminal residue" evidence="2">
    <location>
        <position position="1"/>
    </location>
</feature>
<keyword evidence="3" id="KW-1185">Reference proteome</keyword>
<feature type="region of interest" description="Disordered" evidence="1">
    <location>
        <begin position="1"/>
        <end position="22"/>
    </location>
</feature>
<evidence type="ECO:0000313" key="3">
    <source>
        <dbReference type="Proteomes" id="UP000265520"/>
    </source>
</evidence>
<dbReference type="AlphaFoldDB" id="A0A392STJ6"/>
<dbReference type="EMBL" id="LXQA010440334">
    <property type="protein sequence ID" value="MCI51989.1"/>
    <property type="molecule type" value="Genomic_DNA"/>
</dbReference>
<sequence>KAGFASALGAGRSPLGAGRSPLGAGRRQQLVWVVVAGCCARRS</sequence>
<comment type="caution">
    <text evidence="2">The sequence shown here is derived from an EMBL/GenBank/DDBJ whole genome shotgun (WGS) entry which is preliminary data.</text>
</comment>
<reference evidence="2 3" key="1">
    <citation type="journal article" date="2018" name="Front. Plant Sci.">
        <title>Red Clover (Trifolium pratense) and Zigzag Clover (T. medium) - A Picture of Genomic Similarities and Differences.</title>
        <authorList>
            <person name="Dluhosova J."/>
            <person name="Istvanek J."/>
            <person name="Nedelnik J."/>
            <person name="Repkova J."/>
        </authorList>
    </citation>
    <scope>NUCLEOTIDE SEQUENCE [LARGE SCALE GENOMIC DNA]</scope>
    <source>
        <strain evidence="3">cv. 10/8</strain>
        <tissue evidence="2">Leaf</tissue>
    </source>
</reference>
<evidence type="ECO:0000256" key="1">
    <source>
        <dbReference type="SAM" id="MobiDB-lite"/>
    </source>
</evidence>
<proteinExistence type="predicted"/>
<dbReference type="Proteomes" id="UP000265520">
    <property type="component" value="Unassembled WGS sequence"/>
</dbReference>
<organism evidence="2 3">
    <name type="scientific">Trifolium medium</name>
    <dbReference type="NCBI Taxonomy" id="97028"/>
    <lineage>
        <taxon>Eukaryota</taxon>
        <taxon>Viridiplantae</taxon>
        <taxon>Streptophyta</taxon>
        <taxon>Embryophyta</taxon>
        <taxon>Tracheophyta</taxon>
        <taxon>Spermatophyta</taxon>
        <taxon>Magnoliopsida</taxon>
        <taxon>eudicotyledons</taxon>
        <taxon>Gunneridae</taxon>
        <taxon>Pentapetalae</taxon>
        <taxon>rosids</taxon>
        <taxon>fabids</taxon>
        <taxon>Fabales</taxon>
        <taxon>Fabaceae</taxon>
        <taxon>Papilionoideae</taxon>
        <taxon>50 kb inversion clade</taxon>
        <taxon>NPAAA clade</taxon>
        <taxon>Hologalegina</taxon>
        <taxon>IRL clade</taxon>
        <taxon>Trifolieae</taxon>
        <taxon>Trifolium</taxon>
    </lineage>
</organism>
<accession>A0A392STJ6</accession>
<evidence type="ECO:0000313" key="2">
    <source>
        <dbReference type="EMBL" id="MCI51989.1"/>
    </source>
</evidence>
<protein>
    <submittedName>
        <fullName evidence="2">Uncharacterized protein</fullName>
    </submittedName>
</protein>